<dbReference type="SUPFAM" id="SSF51445">
    <property type="entry name" value="(Trans)glycosidases"/>
    <property type="match status" value="1"/>
</dbReference>
<organism evidence="8 9">
    <name type="scientific">Capra hircus</name>
    <name type="common">Goat</name>
    <dbReference type="NCBI Taxonomy" id="9925"/>
    <lineage>
        <taxon>Eukaryota</taxon>
        <taxon>Metazoa</taxon>
        <taxon>Chordata</taxon>
        <taxon>Craniata</taxon>
        <taxon>Vertebrata</taxon>
        <taxon>Euteleostomi</taxon>
        <taxon>Mammalia</taxon>
        <taxon>Eutheria</taxon>
        <taxon>Laurasiatheria</taxon>
        <taxon>Artiodactyla</taxon>
        <taxon>Ruminantia</taxon>
        <taxon>Pecora</taxon>
        <taxon>Bovidae</taxon>
        <taxon>Caprinae</taxon>
        <taxon>Capra</taxon>
    </lineage>
</organism>
<comment type="subunit">
    <text evidence="3">Interacts with STAB1.</text>
</comment>
<dbReference type="EMBL" id="LWLT01000026">
    <property type="status" value="NOT_ANNOTATED_CDS"/>
    <property type="molecule type" value="Genomic_DNA"/>
</dbReference>
<reference evidence="8" key="2">
    <citation type="submission" date="2025-08" db="UniProtKB">
        <authorList>
            <consortium name="Ensembl"/>
        </authorList>
    </citation>
    <scope>IDENTIFICATION</scope>
</reference>
<dbReference type="GO" id="GO:0005764">
    <property type="term" value="C:lysosome"/>
    <property type="evidence" value="ECO:0007669"/>
    <property type="project" value="Ensembl"/>
</dbReference>
<dbReference type="AlphaFoldDB" id="A0A452FW39"/>
<dbReference type="OMA" id="VTGHHDI"/>
<reference evidence="8" key="3">
    <citation type="submission" date="2025-09" db="UniProtKB">
        <authorList>
            <consortium name="Ensembl"/>
        </authorList>
    </citation>
    <scope>IDENTIFICATION</scope>
</reference>
<feature type="domain" description="GH18" evidence="7">
    <location>
        <begin position="79"/>
        <end position="353"/>
    </location>
</feature>
<protein>
    <recommendedName>
        <fullName evidence="4">Chitinase domain-containing protein 1</fullName>
    </recommendedName>
</protein>
<dbReference type="GO" id="GO:0005802">
    <property type="term" value="C:trans-Golgi network"/>
    <property type="evidence" value="ECO:0007669"/>
    <property type="project" value="Ensembl"/>
</dbReference>
<keyword evidence="6" id="KW-0732">Signal</keyword>
<feature type="region of interest" description="Disordered" evidence="5">
    <location>
        <begin position="275"/>
        <end position="353"/>
    </location>
</feature>
<dbReference type="Gene3D" id="1.10.8.360">
    <property type="entry name" value="3,6-anhydro-alpha-l-galactosidase"/>
    <property type="match status" value="1"/>
</dbReference>
<dbReference type="PANTHER" id="PTHR46066">
    <property type="entry name" value="CHITINASE DOMAIN-CONTAINING PROTEIN 1 FAMILY MEMBER"/>
    <property type="match status" value="1"/>
</dbReference>
<reference evidence="8 9" key="1">
    <citation type="submission" date="2016-04" db="EMBL/GenBank/DDBJ databases">
        <title>Polished mammalian reference genomes with single-molecule sequencing and chromosome conformation capture applied to the Capra hircus genome.</title>
        <authorList>
            <person name="Bickhart D.M."/>
            <person name="Koren S."/>
            <person name="Rosen B."/>
            <person name="Hastie A."/>
            <person name="Liachko I."/>
            <person name="Sullivan S.T."/>
            <person name="Burton J."/>
            <person name="Sayre B.L."/>
            <person name="Huson H.J."/>
            <person name="Lee J."/>
            <person name="Lam E."/>
            <person name="Kelley C.M."/>
            <person name="Hutchison J.L."/>
            <person name="Zhou Y."/>
            <person name="Sun J."/>
            <person name="Crisa A."/>
            <person name="Schwartz J.C."/>
            <person name="Hammond J.A."/>
            <person name="Schroeder S.G."/>
            <person name="Liu G.E."/>
            <person name="Dunham M."/>
            <person name="Shendure J."/>
            <person name="Sonstegard T.S."/>
            <person name="Phillippy A.M."/>
            <person name="Van Tassell C.P."/>
            <person name="Smith T.P."/>
        </authorList>
    </citation>
    <scope>NUCLEOTIDE SEQUENCE [LARGE SCALE GENOMIC DNA]</scope>
</reference>
<dbReference type="InterPro" id="IPR001223">
    <property type="entry name" value="Glyco_hydro18_cat"/>
</dbReference>
<gene>
    <name evidence="8" type="primary">CHID1</name>
    <name evidence="8" type="synonym">LOC102176955</name>
</gene>
<dbReference type="GO" id="GO:1900016">
    <property type="term" value="P:negative regulation of cytokine production involved in inflammatory response"/>
    <property type="evidence" value="ECO:0007669"/>
    <property type="project" value="Ensembl"/>
</dbReference>
<evidence type="ECO:0000256" key="3">
    <source>
        <dbReference type="ARBA" id="ARBA00038832"/>
    </source>
</evidence>
<evidence type="ECO:0000256" key="5">
    <source>
        <dbReference type="SAM" id="MobiDB-lite"/>
    </source>
</evidence>
<dbReference type="GO" id="GO:0005770">
    <property type="term" value="C:late endosome"/>
    <property type="evidence" value="ECO:0007669"/>
    <property type="project" value="Ensembl"/>
</dbReference>
<dbReference type="Ensembl" id="ENSCHIT00000036208.1">
    <property type="protein sequence ID" value="ENSCHIP00000028338.1"/>
    <property type="gene ID" value="ENSCHIG00000023896.1"/>
</dbReference>
<dbReference type="GO" id="GO:0005975">
    <property type="term" value="P:carbohydrate metabolic process"/>
    <property type="evidence" value="ECO:0007669"/>
    <property type="project" value="InterPro"/>
</dbReference>
<dbReference type="InterPro" id="IPR017853">
    <property type="entry name" value="GH"/>
</dbReference>
<evidence type="ECO:0000256" key="4">
    <source>
        <dbReference type="ARBA" id="ARBA00040976"/>
    </source>
</evidence>
<feature type="signal peptide" evidence="6">
    <location>
        <begin position="1"/>
        <end position="19"/>
    </location>
</feature>
<dbReference type="STRING" id="9925.ENSCHIP00000028338"/>
<dbReference type="Bgee" id="ENSCHIG00000023896">
    <property type="expression patterns" value="Expressed in testis and 18 other cell types or tissues"/>
</dbReference>
<accession>A0A452FW39</accession>
<name>A0A452FW39_CAPHI</name>
<dbReference type="Gene3D" id="3.20.20.80">
    <property type="entry name" value="Glycosidases"/>
    <property type="match status" value="1"/>
</dbReference>
<dbReference type="GO" id="GO:0070492">
    <property type="term" value="F:oligosaccharide binding"/>
    <property type="evidence" value="ECO:0007669"/>
    <property type="project" value="Ensembl"/>
</dbReference>
<evidence type="ECO:0000256" key="2">
    <source>
        <dbReference type="ARBA" id="ARBA00037756"/>
    </source>
</evidence>
<feature type="chain" id="PRO_5019467128" description="Chitinase domain-containing protein 1" evidence="6">
    <location>
        <begin position="20"/>
        <end position="353"/>
    </location>
</feature>
<evidence type="ECO:0000313" key="8">
    <source>
        <dbReference type="Ensembl" id="ENSCHIP00000028338.1"/>
    </source>
</evidence>
<dbReference type="GeneTree" id="ENSGT00390000012069"/>
<evidence type="ECO:0000256" key="6">
    <source>
        <dbReference type="SAM" id="SignalP"/>
    </source>
</evidence>
<dbReference type="Proteomes" id="UP000291000">
    <property type="component" value="Chromosome 29"/>
</dbReference>
<dbReference type="PROSITE" id="PS51910">
    <property type="entry name" value="GH18_2"/>
    <property type="match status" value="1"/>
</dbReference>
<dbReference type="GO" id="GO:0005615">
    <property type="term" value="C:extracellular space"/>
    <property type="evidence" value="ECO:0007669"/>
    <property type="project" value="Ensembl"/>
</dbReference>
<comment type="similarity">
    <text evidence="1">Belongs to the glycosyl hydrolase 18 family.</text>
</comment>
<sequence>MRALLGTLWLALACSSVHATLSKSDAKKAASKTLQEKTQVAGKPAQERGLVVTGLRAEDVVLEHRSYCSAKAHRKHFAGDVLGYVTPWNRHGYDVAKIFAGKFTHVAPVWLQLRRHGREMFEVTGLDDVDQGGSRSVRLPPVPRLRFEDWTYEDFENVLDNEDEIEELSRTVVQVAKSQHFDGLVVEVWNQLLVQKHVGLLHLLTHMAEALHQARLLVFLVIPPAVGWAGVGFSTRLRPRAPGSGQESAHTMARMAADGPTAPVRGVCFAWDPQAAERSGEAQEGRGSSVTPDTGAPSPGRGGGPSTWHGAARAGRCGWTPRDSIPMGWPGALSHPQTRSPNARLTVGSGRRD</sequence>
<evidence type="ECO:0000256" key="1">
    <source>
        <dbReference type="ARBA" id="ARBA00009336"/>
    </source>
</evidence>
<evidence type="ECO:0000313" key="9">
    <source>
        <dbReference type="Proteomes" id="UP000291000"/>
    </source>
</evidence>
<dbReference type="PANTHER" id="PTHR46066:SF2">
    <property type="entry name" value="CHITINASE DOMAIN-CONTAINING PROTEIN 1"/>
    <property type="match status" value="1"/>
</dbReference>
<proteinExistence type="inferred from homology"/>
<evidence type="ECO:0000259" key="7">
    <source>
        <dbReference type="PROSITE" id="PS51910"/>
    </source>
</evidence>
<comment type="function">
    <text evidence="2">Saccharide- and LPS-binding protein with possible roles in pathogen sensing and endotoxin neutralization. Ligand-binding specificity relates to the length of the oligosaccharides, with preference for chitotetraose (in vitro).</text>
</comment>
<keyword evidence="9" id="KW-1185">Reference proteome</keyword>